<keyword evidence="1" id="KW-0812">Transmembrane</keyword>
<name>A0ABU5N4H2_9MICO</name>
<accession>A0ABU5N4H2</accession>
<evidence type="ECO:0000313" key="2">
    <source>
        <dbReference type="EMBL" id="MDZ8160984.1"/>
    </source>
</evidence>
<comment type="caution">
    <text evidence="2">The sequence shown here is derived from an EMBL/GenBank/DDBJ whole genome shotgun (WGS) entry which is preliminary data.</text>
</comment>
<reference evidence="2 3" key="1">
    <citation type="submission" date="2023-10" db="EMBL/GenBank/DDBJ databases">
        <title>Microbacterium xanthum sp. nov., isolated from seaweed.</title>
        <authorList>
            <person name="Lee S.D."/>
        </authorList>
    </citation>
    <scope>NUCLEOTIDE SEQUENCE [LARGE SCALE GENOMIC DNA]</scope>
    <source>
        <strain evidence="2 3">KCTC 19124</strain>
    </source>
</reference>
<protein>
    <recommendedName>
        <fullName evidence="4">DUF2127 domain-containing protein</fullName>
    </recommendedName>
</protein>
<feature type="transmembrane region" description="Helical" evidence="1">
    <location>
        <begin position="84"/>
        <end position="109"/>
    </location>
</feature>
<dbReference type="Proteomes" id="UP001291912">
    <property type="component" value="Unassembled WGS sequence"/>
</dbReference>
<keyword evidence="1" id="KW-0472">Membrane</keyword>
<proteinExistence type="predicted"/>
<evidence type="ECO:0000313" key="3">
    <source>
        <dbReference type="Proteomes" id="UP001291912"/>
    </source>
</evidence>
<evidence type="ECO:0000256" key="1">
    <source>
        <dbReference type="SAM" id="Phobius"/>
    </source>
</evidence>
<evidence type="ECO:0008006" key="4">
    <source>
        <dbReference type="Google" id="ProtNLM"/>
    </source>
</evidence>
<dbReference type="EMBL" id="JAWJYN010000001">
    <property type="protein sequence ID" value="MDZ8160984.1"/>
    <property type="molecule type" value="Genomic_DNA"/>
</dbReference>
<keyword evidence="1" id="KW-1133">Transmembrane helix</keyword>
<feature type="transmembrane region" description="Helical" evidence="1">
    <location>
        <begin position="39"/>
        <end position="64"/>
    </location>
</feature>
<dbReference type="RefSeq" id="WP_194423652.1">
    <property type="nucleotide sequence ID" value="NZ_BAAAPT010000001.1"/>
</dbReference>
<gene>
    <name evidence="2" type="ORF">R2Q92_03995</name>
</gene>
<organism evidence="2 3">
    <name type="scientific">Microbacterium aquimaris</name>
    <dbReference type="NCBI Taxonomy" id="459816"/>
    <lineage>
        <taxon>Bacteria</taxon>
        <taxon>Bacillati</taxon>
        <taxon>Actinomycetota</taxon>
        <taxon>Actinomycetes</taxon>
        <taxon>Micrococcales</taxon>
        <taxon>Microbacteriaceae</taxon>
        <taxon>Microbacterium</taxon>
    </lineage>
</organism>
<feature type="transmembrane region" description="Helical" evidence="1">
    <location>
        <begin position="141"/>
        <end position="161"/>
    </location>
</feature>
<sequence>MTTPREPRGVPKRHAYEPPASLLRRPGFDPNMKRPLSTLAGGLLVILSALAGALFIVEVSLVWFTDTADDVIWMVGDELHDDRLDALLVFAIGGGILVLAEFLLAFLVIRGRNWPRVTVMTFSSLTICASFASWWSGGQEVTFDTSLLAVATDVLILLALSSRDAAAYARRFEVLADE</sequence>
<feature type="transmembrane region" description="Helical" evidence="1">
    <location>
        <begin position="116"/>
        <end position="135"/>
    </location>
</feature>
<keyword evidence="3" id="KW-1185">Reference proteome</keyword>